<evidence type="ECO:0008006" key="4">
    <source>
        <dbReference type="Google" id="ProtNLM"/>
    </source>
</evidence>
<feature type="transmembrane region" description="Helical" evidence="1">
    <location>
        <begin position="72"/>
        <end position="92"/>
    </location>
</feature>
<sequence>MPGCSGFAVGYSKRSSGNFYIPELVGFIVFVGEVVFHDFSQKLNFSVDTHFDFDFDFFSRLRSRRIRRIGKILESVLLFSLYILGYFFFNFLDFYPF</sequence>
<keyword evidence="1" id="KW-0812">Transmembrane</keyword>
<dbReference type="AlphaFoldDB" id="A0ABC9SKA9"/>
<feature type="transmembrane region" description="Helical" evidence="1">
    <location>
        <begin position="19"/>
        <end position="36"/>
    </location>
</feature>
<keyword evidence="1" id="KW-1133">Transmembrane helix</keyword>
<protein>
    <recommendedName>
        <fullName evidence="4">Lipoprotein</fullName>
    </recommendedName>
</protein>
<evidence type="ECO:0000313" key="3">
    <source>
        <dbReference type="Proteomes" id="UP000012166"/>
    </source>
</evidence>
<organism evidence="2 3">
    <name type="scientific">Leptospira borgpetersenii str. Brem 328</name>
    <dbReference type="NCBI Taxonomy" id="1049780"/>
    <lineage>
        <taxon>Bacteria</taxon>
        <taxon>Pseudomonadati</taxon>
        <taxon>Spirochaetota</taxon>
        <taxon>Spirochaetia</taxon>
        <taxon>Leptospirales</taxon>
        <taxon>Leptospiraceae</taxon>
        <taxon>Leptospira</taxon>
    </lineage>
</organism>
<keyword evidence="1" id="KW-0472">Membrane</keyword>
<dbReference type="Proteomes" id="UP000012166">
    <property type="component" value="Unassembled WGS sequence"/>
</dbReference>
<evidence type="ECO:0000313" key="2">
    <source>
        <dbReference type="EMBL" id="EMN18253.1"/>
    </source>
</evidence>
<proteinExistence type="predicted"/>
<evidence type="ECO:0000256" key="1">
    <source>
        <dbReference type="SAM" id="Phobius"/>
    </source>
</evidence>
<accession>A0ABC9SKA9</accession>
<dbReference type="EMBL" id="AHMS02000020">
    <property type="protein sequence ID" value="EMN18253.1"/>
    <property type="molecule type" value="Genomic_DNA"/>
</dbReference>
<reference evidence="2 3" key="1">
    <citation type="submission" date="2013-01" db="EMBL/GenBank/DDBJ databases">
        <authorList>
            <person name="Harkins D.M."/>
            <person name="Durkin A.S."/>
            <person name="Brinkac L.M."/>
            <person name="Haft D.H."/>
            <person name="Selengut J.D."/>
            <person name="Sanka R."/>
            <person name="DePew J."/>
            <person name="Purushe J."/>
            <person name="Hartskeerl R.A."/>
            <person name="Ahmed A."/>
            <person name="van der Linden H."/>
            <person name="Goris M.G.A."/>
            <person name="Vinetz J.M."/>
            <person name="Sutton G.G."/>
            <person name="Nierman W.C."/>
            <person name="Fouts D.E."/>
        </authorList>
    </citation>
    <scope>NUCLEOTIDE SEQUENCE [LARGE SCALE GENOMIC DNA]</scope>
    <source>
        <strain evidence="2 3">Brem 328</strain>
    </source>
</reference>
<gene>
    <name evidence="2" type="ORF">LEP1GSC056_1639</name>
</gene>
<name>A0ABC9SKA9_LEPBO</name>
<comment type="caution">
    <text evidence="2">The sequence shown here is derived from an EMBL/GenBank/DDBJ whole genome shotgun (WGS) entry which is preliminary data.</text>
</comment>